<dbReference type="SUPFAM" id="SSF57701">
    <property type="entry name" value="Zn2/Cys6 DNA-binding domain"/>
    <property type="match status" value="1"/>
</dbReference>
<keyword evidence="1" id="KW-0539">Nucleus</keyword>
<dbReference type="EMBL" id="LKCW01000018">
    <property type="protein sequence ID" value="KPM44540.1"/>
    <property type="molecule type" value="Genomic_DNA"/>
</dbReference>
<dbReference type="PANTHER" id="PTHR38111">
    <property type="entry name" value="ZN(2)-C6 FUNGAL-TYPE DOMAIN-CONTAINING PROTEIN-RELATED"/>
    <property type="match status" value="1"/>
</dbReference>
<proteinExistence type="predicted"/>
<dbReference type="Gene3D" id="4.10.240.10">
    <property type="entry name" value="Zn(2)-C6 fungal-type DNA-binding domain"/>
    <property type="match status" value="1"/>
</dbReference>
<dbReference type="Proteomes" id="UP000050424">
    <property type="component" value="Unassembled WGS sequence"/>
</dbReference>
<protein>
    <recommendedName>
        <fullName evidence="2">Zn(2)-C6 fungal-type domain-containing protein</fullName>
    </recommendedName>
</protein>
<evidence type="ECO:0000313" key="4">
    <source>
        <dbReference type="Proteomes" id="UP000050424"/>
    </source>
</evidence>
<accession>A0A0N8H8G9</accession>
<dbReference type="OrthoDB" id="4314040at2759"/>
<dbReference type="PROSITE" id="PS00463">
    <property type="entry name" value="ZN2_CY6_FUNGAL_1"/>
    <property type="match status" value="1"/>
</dbReference>
<keyword evidence="4" id="KW-1185">Reference proteome</keyword>
<dbReference type="SMART" id="SM00066">
    <property type="entry name" value="GAL4"/>
    <property type="match status" value="1"/>
</dbReference>
<dbReference type="PANTHER" id="PTHR38111:SF11">
    <property type="entry name" value="TRANSCRIPTION FACTOR DOMAIN-CONTAINING PROTEIN-RELATED"/>
    <property type="match status" value="1"/>
</dbReference>
<reference evidence="3 4" key="1">
    <citation type="submission" date="2015-09" db="EMBL/GenBank/DDBJ databases">
        <title>Draft genome of a European isolate of the apple canker pathogen Neonectria ditissima.</title>
        <authorList>
            <person name="Gomez-Cortecero A."/>
            <person name="Harrison R.J."/>
            <person name="Armitage A.D."/>
        </authorList>
    </citation>
    <scope>NUCLEOTIDE SEQUENCE [LARGE SCALE GENOMIC DNA]</scope>
    <source>
        <strain evidence="3 4">R09/05</strain>
    </source>
</reference>
<evidence type="ECO:0000256" key="1">
    <source>
        <dbReference type="ARBA" id="ARBA00023242"/>
    </source>
</evidence>
<name>A0A0N8H8G9_9HYPO</name>
<dbReference type="AlphaFoldDB" id="A0A0N8H8G9"/>
<dbReference type="GO" id="GO:0000981">
    <property type="term" value="F:DNA-binding transcription factor activity, RNA polymerase II-specific"/>
    <property type="evidence" value="ECO:0007669"/>
    <property type="project" value="InterPro"/>
</dbReference>
<gene>
    <name evidence="3" type="ORF">AK830_g1978</name>
</gene>
<evidence type="ECO:0000259" key="2">
    <source>
        <dbReference type="PROSITE" id="PS50048"/>
    </source>
</evidence>
<dbReference type="InterPro" id="IPR001138">
    <property type="entry name" value="Zn2Cys6_DnaBD"/>
</dbReference>
<dbReference type="Pfam" id="PF00172">
    <property type="entry name" value="Zn_clus"/>
    <property type="match status" value="1"/>
</dbReference>
<dbReference type="GO" id="GO:0008270">
    <property type="term" value="F:zinc ion binding"/>
    <property type="evidence" value="ECO:0007669"/>
    <property type="project" value="InterPro"/>
</dbReference>
<dbReference type="InterPro" id="IPR053178">
    <property type="entry name" value="Osmoadaptation_assoc"/>
</dbReference>
<dbReference type="CDD" id="cd00067">
    <property type="entry name" value="GAL4"/>
    <property type="match status" value="1"/>
</dbReference>
<dbReference type="PROSITE" id="PS50048">
    <property type="entry name" value="ZN2_CY6_FUNGAL_2"/>
    <property type="match status" value="1"/>
</dbReference>
<dbReference type="InterPro" id="IPR036864">
    <property type="entry name" value="Zn2-C6_fun-type_DNA-bd_sf"/>
</dbReference>
<sequence length="504" mass="56334">MPGVPSGKGCDACRRQKKKCDQGKPACARCTRLDIACVGGGKQRYKFKVQVLESHTTGTVNSGNVDSRIINTGNVNIRIASTGTIKRPRTCVQADPLAVVPRSRATAIAGDFISRLGVADARYDLTCYGNFLQNIPQRLGTNKALDAAVDAFVTAGSTFHSDQHSLMAISKYGRALKALRDCLDDPVRGRTVDTMCAIYLVMVVQGWIGTKEEEDGQTHAEGLSYLLQAATTNDWRGPFETEIIITMCVPVIIESMINPRIQLHPWLFDLLDKYKLPEPLGPERPDHEKRLREDPDSFPSLKMRNLARFPDFLNEPEEHHLDILSTYHMLRFDCGKLHQRASTFVSPDLTSPEGIGLARLHRGVQVAYAMVLSLALILNKILQAFDPHYMALIEESASAIEEVIRLAELSSSARPLGASHIPIGLSLGWAITPDPEVRERLTKLLVEYQLDFKTVNWMKMAYWWKVKFRDVRLQILAHQGESLDIDLLALEVEDLSPSRYCQVQ</sequence>
<evidence type="ECO:0000313" key="3">
    <source>
        <dbReference type="EMBL" id="KPM44540.1"/>
    </source>
</evidence>
<feature type="domain" description="Zn(2)-C6 fungal-type" evidence="2">
    <location>
        <begin position="9"/>
        <end position="38"/>
    </location>
</feature>
<comment type="caution">
    <text evidence="3">The sequence shown here is derived from an EMBL/GenBank/DDBJ whole genome shotgun (WGS) entry which is preliminary data.</text>
</comment>
<dbReference type="STRING" id="78410.A0A0N8H8G9"/>
<organism evidence="3 4">
    <name type="scientific">Neonectria ditissima</name>
    <dbReference type="NCBI Taxonomy" id="78410"/>
    <lineage>
        <taxon>Eukaryota</taxon>
        <taxon>Fungi</taxon>
        <taxon>Dikarya</taxon>
        <taxon>Ascomycota</taxon>
        <taxon>Pezizomycotina</taxon>
        <taxon>Sordariomycetes</taxon>
        <taxon>Hypocreomycetidae</taxon>
        <taxon>Hypocreales</taxon>
        <taxon>Nectriaceae</taxon>
        <taxon>Neonectria</taxon>
    </lineage>
</organism>